<comment type="caution">
    <text evidence="3">The sequence shown here is derived from an EMBL/GenBank/DDBJ whole genome shotgun (WGS) entry which is preliminary data.</text>
</comment>
<feature type="region of interest" description="Disordered" evidence="1">
    <location>
        <begin position="253"/>
        <end position="272"/>
    </location>
</feature>
<reference evidence="3" key="1">
    <citation type="submission" date="2020-10" db="EMBL/GenBank/DDBJ databases">
        <authorList>
            <person name="Gilroy R."/>
        </authorList>
    </citation>
    <scope>NUCLEOTIDE SEQUENCE</scope>
    <source>
        <strain evidence="3">CHK184-25365</strain>
    </source>
</reference>
<keyword evidence="2" id="KW-0812">Transmembrane</keyword>
<evidence type="ECO:0000313" key="3">
    <source>
        <dbReference type="EMBL" id="HIR40990.1"/>
    </source>
</evidence>
<evidence type="ECO:0000256" key="2">
    <source>
        <dbReference type="SAM" id="Phobius"/>
    </source>
</evidence>
<accession>A0A9D1AJ09</accession>
<reference evidence="3" key="2">
    <citation type="journal article" date="2021" name="PeerJ">
        <title>Extensive microbial diversity within the chicken gut microbiome revealed by metagenomics and culture.</title>
        <authorList>
            <person name="Gilroy R."/>
            <person name="Ravi A."/>
            <person name="Getino M."/>
            <person name="Pursley I."/>
            <person name="Horton D.L."/>
            <person name="Alikhan N.F."/>
            <person name="Baker D."/>
            <person name="Gharbi K."/>
            <person name="Hall N."/>
            <person name="Watson M."/>
            <person name="Adriaenssens E.M."/>
            <person name="Foster-Nyarko E."/>
            <person name="Jarju S."/>
            <person name="Secka A."/>
            <person name="Antonio M."/>
            <person name="Oren A."/>
            <person name="Chaudhuri R.R."/>
            <person name="La Ragione R."/>
            <person name="Hildebrand F."/>
            <person name="Pallen M.J."/>
        </authorList>
    </citation>
    <scope>NUCLEOTIDE SEQUENCE</scope>
    <source>
        <strain evidence="3">CHK184-25365</strain>
    </source>
</reference>
<evidence type="ECO:0000313" key="4">
    <source>
        <dbReference type="Proteomes" id="UP000886749"/>
    </source>
</evidence>
<feature type="transmembrane region" description="Helical" evidence="2">
    <location>
        <begin position="12"/>
        <end position="32"/>
    </location>
</feature>
<sequence length="397" mass="44616">MTLTKKTKRILCIAFPAGAILLAAAIFLWLWLGQTREEYKPFDVRRDQNTNAITYCAVKGEVDQTTAANLELPCYELHLPEGWTQTENAMEGYVPDTLPRSYVNMTWDWYCDRYQSPEGVKLTFGQRPAGEQLLTRPDSTDSYSISGNLDPASIQEVQFGDTQVIYYQQPDSDLDENWNPVKVTCTGVYWVHDQSLLHLSCTQAMEVNQMLELISRVDYQAQREPIAVKTEVVPLTLVPGRVINETKEDGSVWSSTESYRSEGSPAVPDQPQLLAFSPPEGYTLDGSWAEFGYSIQEKYRNEEGELISYSCCTGPGQFFKQDNGNGQLYFPFQGISWEELADPNSVQEAQVNGNPAFVHINDDVAEIGWIDGYCTLQIRCTAPMTQEELIALAEAVA</sequence>
<dbReference type="Proteomes" id="UP000886749">
    <property type="component" value="Unassembled WGS sequence"/>
</dbReference>
<keyword evidence="2" id="KW-1133">Transmembrane helix</keyword>
<protein>
    <submittedName>
        <fullName evidence="3">DUF4367 domain-containing protein</fullName>
    </submittedName>
</protein>
<proteinExistence type="predicted"/>
<gene>
    <name evidence="3" type="ORF">IAB36_04080</name>
</gene>
<dbReference type="AlphaFoldDB" id="A0A9D1AJ09"/>
<name>A0A9D1AJ09_9FIRM</name>
<organism evidence="3 4">
    <name type="scientific">Candidatus Egerieicola pullicola</name>
    <dbReference type="NCBI Taxonomy" id="2840775"/>
    <lineage>
        <taxon>Bacteria</taxon>
        <taxon>Bacillati</taxon>
        <taxon>Bacillota</taxon>
        <taxon>Clostridia</taxon>
        <taxon>Eubacteriales</taxon>
        <taxon>Oscillospiraceae</taxon>
        <taxon>Oscillospiraceae incertae sedis</taxon>
        <taxon>Candidatus Egerieicola</taxon>
    </lineage>
</organism>
<dbReference type="EMBL" id="DVGY01000090">
    <property type="protein sequence ID" value="HIR40990.1"/>
    <property type="molecule type" value="Genomic_DNA"/>
</dbReference>
<keyword evidence="2" id="KW-0472">Membrane</keyword>
<evidence type="ECO:0000256" key="1">
    <source>
        <dbReference type="SAM" id="MobiDB-lite"/>
    </source>
</evidence>